<protein>
    <submittedName>
        <fullName evidence="1">Uncharacterized protein</fullName>
    </submittedName>
</protein>
<evidence type="ECO:0000313" key="1">
    <source>
        <dbReference type="EMBL" id="CAB3774308.1"/>
    </source>
</evidence>
<evidence type="ECO:0000313" key="2">
    <source>
        <dbReference type="Proteomes" id="UP000494363"/>
    </source>
</evidence>
<keyword evidence="2" id="KW-1185">Reference proteome</keyword>
<name>A0A6J5F642_9BURK</name>
<dbReference type="Proteomes" id="UP000494363">
    <property type="component" value="Unassembled WGS sequence"/>
</dbReference>
<proteinExistence type="predicted"/>
<gene>
    <name evidence="1" type="ORF">LMG29542_07712</name>
</gene>
<dbReference type="EMBL" id="CADIKH010000107">
    <property type="protein sequence ID" value="CAB3774308.1"/>
    <property type="molecule type" value="Genomic_DNA"/>
</dbReference>
<organism evidence="1 2">
    <name type="scientific">Paraburkholderia humisilvae</name>
    <dbReference type="NCBI Taxonomy" id="627669"/>
    <lineage>
        <taxon>Bacteria</taxon>
        <taxon>Pseudomonadati</taxon>
        <taxon>Pseudomonadota</taxon>
        <taxon>Betaproteobacteria</taxon>
        <taxon>Burkholderiales</taxon>
        <taxon>Burkholderiaceae</taxon>
        <taxon>Paraburkholderia</taxon>
    </lineage>
</organism>
<accession>A0A6J5F642</accession>
<reference evidence="1 2" key="1">
    <citation type="submission" date="2020-04" db="EMBL/GenBank/DDBJ databases">
        <authorList>
            <person name="De Canck E."/>
        </authorList>
    </citation>
    <scope>NUCLEOTIDE SEQUENCE [LARGE SCALE GENOMIC DNA]</scope>
    <source>
        <strain evidence="1 2">LMG 29542</strain>
    </source>
</reference>
<dbReference type="AlphaFoldDB" id="A0A6J5F642"/>
<sequence length="411" mass="42968">MVMTPADIARRGAAPQAVGIGLPVRGTGARAAARAALEKASAARAVPDTVQQAVHTAVGAIHREVAADDPGAAGEIGLRKARAALDTALEKGATPKEALYAALAEHISLSEIMEAASERPIIPKAVLDAARAAGKSPLELLQQAPQQRVHPRDVRAVAQEMVGAAFEAMTAAVRAGAGPDDALFIAQAVGANPRPLLRALRAAGAGLGAALEAEADRAAGVDLQAAQRQDAHKAEAEADPAAVLRAALANGTEPVTVLAVALDAVRAVRDPVDIKVGQKTLRVGGDPRPTALVALDVLSRPDVRLPEEGRDTRERLLARLDSAEAEFQKDLARLEPELNVLLQKLGKAGNGEQKALATEYMESLRNADSIQAVRELEDRANDDALIHKRLTDGDYETVLKYLQIRSALAGC</sequence>